<dbReference type="NCBIfam" id="TIGR03122">
    <property type="entry name" value="one_C_dehyd_C"/>
    <property type="match status" value="1"/>
</dbReference>
<dbReference type="InterPro" id="IPR036485">
    <property type="entry name" value="Glu_synth_asu_C_sf"/>
</dbReference>
<gene>
    <name evidence="1" type="ORF">EHO51_08975</name>
</gene>
<dbReference type="GO" id="GO:0018493">
    <property type="term" value="F:formylmethanofuran dehydrogenase activity"/>
    <property type="evidence" value="ECO:0007669"/>
    <property type="project" value="InterPro"/>
</dbReference>
<dbReference type="PANTHER" id="PTHR39673">
    <property type="entry name" value="TUNGSTEN FORMYLMETHANOFURAN DEHYDROGENASE, SUBUNIT C (FWDC)"/>
    <property type="match status" value="1"/>
</dbReference>
<dbReference type="AlphaFoldDB" id="A0A3G8M4I9"/>
<protein>
    <submittedName>
        <fullName evidence="1">Formylmethanofuran dehydrogenase subunit C</fullName>
    </submittedName>
</protein>
<organism evidence="1 2">
    <name type="scientific">Methylocystis rosea</name>
    <dbReference type="NCBI Taxonomy" id="173366"/>
    <lineage>
        <taxon>Bacteria</taxon>
        <taxon>Pseudomonadati</taxon>
        <taxon>Pseudomonadota</taxon>
        <taxon>Alphaproteobacteria</taxon>
        <taxon>Hyphomicrobiales</taxon>
        <taxon>Methylocystaceae</taxon>
        <taxon>Methylocystis</taxon>
    </lineage>
</organism>
<sequence length="269" mass="28034">MKPFTFTLRQEPPQRVDLSALTPDRLAGKSVAQIEAIEIGVTRISTKVGDLFNVSEGDLKTVRFEGGSARFDLLGAKLLPGFEIHVEGDVGAQCGRLAKGGKITVSGNAGPHAASGNLGAEVEIKGDVGDFLAGPLAGELAGMAGGRVIVRGKAGERAGDRLRRGILVIEGDAGEDLGARVIAGTILVLGEAKGRIGYLNKRGSIVLARGGCFGSTYVDCGAHELTFARLFARSLRNHSAPAADLLSRKLRRYGGDTAVYGKGEILTPD</sequence>
<dbReference type="Gene3D" id="2.160.20.60">
    <property type="entry name" value="Glutamate synthase, alpha subunit, C-terminal domain"/>
    <property type="match status" value="1"/>
</dbReference>
<dbReference type="GO" id="GO:0015948">
    <property type="term" value="P:methanogenesis"/>
    <property type="evidence" value="ECO:0007669"/>
    <property type="project" value="InterPro"/>
</dbReference>
<reference evidence="1 2" key="1">
    <citation type="submission" date="2018-11" db="EMBL/GenBank/DDBJ databases">
        <title>Genome squencing of methanotrophic bacteria isolated from alkaline groundwater in Korea.</title>
        <authorList>
            <person name="Nguyen L.N."/>
        </authorList>
    </citation>
    <scope>NUCLEOTIDE SEQUENCE [LARGE SCALE GENOMIC DNA]</scope>
    <source>
        <strain evidence="1 2">GW6</strain>
    </source>
</reference>
<name>A0A3G8M4I9_9HYPH</name>
<dbReference type="KEGG" id="mros:EHO51_08975"/>
<dbReference type="InterPro" id="IPR017550">
    <property type="entry name" value="Formylmethanofuran_DH_suC"/>
</dbReference>
<dbReference type="Proteomes" id="UP000273982">
    <property type="component" value="Chromosome"/>
</dbReference>
<evidence type="ECO:0000313" key="1">
    <source>
        <dbReference type="EMBL" id="AZG76851.1"/>
    </source>
</evidence>
<dbReference type="SUPFAM" id="SSF69336">
    <property type="entry name" value="Alpha subunit of glutamate synthase, C-terminal domain"/>
    <property type="match status" value="1"/>
</dbReference>
<dbReference type="PANTHER" id="PTHR39673:SF5">
    <property type="entry name" value="TUNGSTEN-CONTAINING FORMYLMETHANOFURAN DEHYDROGENASE 2 SUBUNIT C"/>
    <property type="match status" value="1"/>
</dbReference>
<dbReference type="GO" id="GO:0046914">
    <property type="term" value="F:transition metal ion binding"/>
    <property type="evidence" value="ECO:0007669"/>
    <property type="project" value="InterPro"/>
</dbReference>
<evidence type="ECO:0000313" key="2">
    <source>
        <dbReference type="Proteomes" id="UP000273982"/>
    </source>
</evidence>
<proteinExistence type="predicted"/>
<dbReference type="RefSeq" id="WP_124738595.1">
    <property type="nucleotide sequence ID" value="NZ_CP034086.1"/>
</dbReference>
<dbReference type="EMBL" id="CP034086">
    <property type="protein sequence ID" value="AZG76851.1"/>
    <property type="molecule type" value="Genomic_DNA"/>
</dbReference>
<accession>A0A3G8M4I9</accession>